<dbReference type="InterPro" id="IPR049315">
    <property type="entry name" value="GDC-P_N"/>
</dbReference>
<dbReference type="GO" id="GO:0019464">
    <property type="term" value="P:glycine decarboxylation via glycine cleavage system"/>
    <property type="evidence" value="ECO:0007669"/>
    <property type="project" value="UniProtKB-UniRule"/>
</dbReference>
<dbReference type="InterPro" id="IPR023010">
    <property type="entry name" value="GcvPA"/>
</dbReference>
<comment type="caution">
    <text evidence="6">The sequence shown here is derived from an EMBL/GenBank/DDBJ whole genome shotgun (WGS) entry which is preliminary data.</text>
</comment>
<dbReference type="OrthoDB" id="9801272at2"/>
<keyword evidence="7" id="KW-1185">Reference proteome</keyword>
<dbReference type="PIRSF" id="PIRSF006815">
    <property type="entry name" value="GcvPA"/>
    <property type="match status" value="1"/>
</dbReference>
<dbReference type="PANTHER" id="PTHR42806:SF1">
    <property type="entry name" value="GLYCINE DEHYDROGENASE (DECARBOXYLATING)"/>
    <property type="match status" value="1"/>
</dbReference>
<dbReference type="RefSeq" id="WP_121442577.1">
    <property type="nucleotide sequence ID" value="NZ_RCDA01000003.1"/>
</dbReference>
<dbReference type="EC" id="1.4.4.2" evidence="4"/>
<evidence type="ECO:0000256" key="3">
    <source>
        <dbReference type="ARBA" id="ARBA00049026"/>
    </source>
</evidence>
<evidence type="ECO:0000256" key="2">
    <source>
        <dbReference type="ARBA" id="ARBA00023002"/>
    </source>
</evidence>
<dbReference type="InterPro" id="IPR020581">
    <property type="entry name" value="GDC_P"/>
</dbReference>
<sequence>MPFIPHTEAEVRRMLETIGVRDLEALFDEIPEGLRAPALEQVPPAAPEMAVQRTARRRADQDRQPLCFLGAGCYEHHIPAAVWQIAARGEFYSAYTPYQAEASQGTLQVIYEFQTMLAELTGLPVSNASLYDGATATAEAALMAVRQRRRDAAHRVVVPRTLHPLYRRVLETLLSPQRIAIELLDYDHHRGHLPATALDAIEGDFDALLLPQPNFLGVLEPVDELTHAARARGALVIGVVNPVALARLAPPGEWAEDGADLACGEGQPLGIPMSSGGPGFGFLTCRRSLLRQLPGRLVGRTVDLDGRTGYTLTLQAREQHIRRGRATSNICTNQGLMATAATIHLALLGPDGLERVADCCLAHTQALVEALTDLPGVTEALSGPRFHEAVLRLDRPVAPVLQALEQQGILGGHDLAGDYPELGDTLLVCATEMRDRTDIEHYRSALAGVLEPPA</sequence>
<reference evidence="6 7" key="1">
    <citation type="submission" date="2018-10" db="EMBL/GenBank/DDBJ databases">
        <title>Genomic Encyclopedia of Type Strains, Phase IV (KMG-IV): sequencing the most valuable type-strain genomes for metagenomic binning, comparative biology and taxonomic classification.</title>
        <authorList>
            <person name="Goeker M."/>
        </authorList>
    </citation>
    <scope>NUCLEOTIDE SEQUENCE [LARGE SCALE GENOMIC DNA]</scope>
    <source>
        <strain evidence="6 7">DSM 12769</strain>
    </source>
</reference>
<evidence type="ECO:0000313" key="6">
    <source>
        <dbReference type="EMBL" id="RLK48169.1"/>
    </source>
</evidence>
<dbReference type="Gene3D" id="3.90.1150.10">
    <property type="entry name" value="Aspartate Aminotransferase, domain 1"/>
    <property type="match status" value="1"/>
</dbReference>
<accession>A0A498BZJ4</accession>
<evidence type="ECO:0000256" key="1">
    <source>
        <dbReference type="ARBA" id="ARBA00003788"/>
    </source>
</evidence>
<protein>
    <recommendedName>
        <fullName evidence="4">Probable glycine dehydrogenase (decarboxylating) subunit 1</fullName>
        <ecNumber evidence="4">1.4.4.2</ecNumber>
    </recommendedName>
    <alternativeName>
        <fullName evidence="4">Glycine cleavage system P-protein subunit 1</fullName>
    </alternativeName>
    <alternativeName>
        <fullName evidence="4">Glycine decarboxylase subunit 1</fullName>
    </alternativeName>
    <alternativeName>
        <fullName evidence="4">Glycine dehydrogenase (aminomethyl-transferring) subunit 1</fullName>
    </alternativeName>
</protein>
<comment type="function">
    <text evidence="1 4">The glycine cleavage system catalyzes the degradation of glycine. The P protein binds the alpha-amino group of glycine through its pyridoxal phosphate cofactor; CO(2) is released and the remaining methylamine moiety is then transferred to the lipoamide cofactor of the H protein.</text>
</comment>
<name>A0A498BZJ4_9GAMM</name>
<dbReference type="InterPro" id="IPR015421">
    <property type="entry name" value="PyrdxlP-dep_Trfase_major"/>
</dbReference>
<comment type="similarity">
    <text evidence="4">Belongs to the GcvP family. N-terminal subunit subfamily.</text>
</comment>
<dbReference type="PANTHER" id="PTHR42806">
    <property type="entry name" value="GLYCINE CLEAVAGE SYSTEM P-PROTEIN"/>
    <property type="match status" value="1"/>
</dbReference>
<dbReference type="NCBIfam" id="NF001696">
    <property type="entry name" value="PRK00451.1"/>
    <property type="match status" value="1"/>
</dbReference>
<dbReference type="GO" id="GO:0004375">
    <property type="term" value="F:glycine dehydrogenase (decarboxylating) activity"/>
    <property type="evidence" value="ECO:0007669"/>
    <property type="project" value="UniProtKB-EC"/>
</dbReference>
<feature type="domain" description="Glycine cleavage system P-protein N-terminal" evidence="5">
    <location>
        <begin position="3"/>
        <end position="441"/>
    </location>
</feature>
<dbReference type="CDD" id="cd00613">
    <property type="entry name" value="GDC-P"/>
    <property type="match status" value="1"/>
</dbReference>
<gene>
    <name evidence="4" type="primary">gcvPA</name>
    <name evidence="6" type="ORF">DFR31_2046</name>
</gene>
<dbReference type="Gene3D" id="3.40.640.10">
    <property type="entry name" value="Type I PLP-dependent aspartate aminotransferase-like (Major domain)"/>
    <property type="match status" value="1"/>
</dbReference>
<evidence type="ECO:0000259" key="5">
    <source>
        <dbReference type="Pfam" id="PF02347"/>
    </source>
</evidence>
<evidence type="ECO:0000313" key="7">
    <source>
        <dbReference type="Proteomes" id="UP000275461"/>
    </source>
</evidence>
<dbReference type="GO" id="GO:0009116">
    <property type="term" value="P:nucleoside metabolic process"/>
    <property type="evidence" value="ECO:0007669"/>
    <property type="project" value="InterPro"/>
</dbReference>
<dbReference type="Pfam" id="PF02347">
    <property type="entry name" value="GDC-P"/>
    <property type="match status" value="1"/>
</dbReference>
<evidence type="ECO:0000256" key="4">
    <source>
        <dbReference type="HAMAP-Rule" id="MF_00712"/>
    </source>
</evidence>
<dbReference type="InterPro" id="IPR015424">
    <property type="entry name" value="PyrdxlP-dep_Trfase"/>
</dbReference>
<comment type="catalytic activity">
    <reaction evidence="3 4">
        <text>N(6)-[(R)-lipoyl]-L-lysyl-[glycine-cleavage complex H protein] + glycine + H(+) = N(6)-[(R)-S(8)-aminomethyldihydrolipoyl]-L-lysyl-[glycine-cleavage complex H protein] + CO2</text>
        <dbReference type="Rhea" id="RHEA:24304"/>
        <dbReference type="Rhea" id="RHEA-COMP:10494"/>
        <dbReference type="Rhea" id="RHEA-COMP:10495"/>
        <dbReference type="ChEBI" id="CHEBI:15378"/>
        <dbReference type="ChEBI" id="CHEBI:16526"/>
        <dbReference type="ChEBI" id="CHEBI:57305"/>
        <dbReference type="ChEBI" id="CHEBI:83099"/>
        <dbReference type="ChEBI" id="CHEBI:83143"/>
        <dbReference type="EC" id="1.4.4.2"/>
    </reaction>
</comment>
<organism evidence="6 7">
    <name type="scientific">Alkalispirillum mobile</name>
    <dbReference type="NCBI Taxonomy" id="85925"/>
    <lineage>
        <taxon>Bacteria</taxon>
        <taxon>Pseudomonadati</taxon>
        <taxon>Pseudomonadota</taxon>
        <taxon>Gammaproteobacteria</taxon>
        <taxon>Chromatiales</taxon>
        <taxon>Ectothiorhodospiraceae</taxon>
        <taxon>Alkalispirillum</taxon>
    </lineage>
</organism>
<dbReference type="Proteomes" id="UP000275461">
    <property type="component" value="Unassembled WGS sequence"/>
</dbReference>
<dbReference type="HAMAP" id="MF_00712">
    <property type="entry name" value="GcvPA"/>
    <property type="match status" value="1"/>
</dbReference>
<dbReference type="InterPro" id="IPR015422">
    <property type="entry name" value="PyrdxlP-dep_Trfase_small"/>
</dbReference>
<proteinExistence type="inferred from homology"/>
<dbReference type="AlphaFoldDB" id="A0A498BZJ4"/>
<comment type="subunit">
    <text evidence="4">The glycine cleavage system is composed of four proteins: P, T, L and H. In this organism, the P 'protein' is a heterodimer of two subunits.</text>
</comment>
<dbReference type="SUPFAM" id="SSF53383">
    <property type="entry name" value="PLP-dependent transferases"/>
    <property type="match status" value="1"/>
</dbReference>
<keyword evidence="2 4" id="KW-0560">Oxidoreductase</keyword>
<dbReference type="EMBL" id="RCDA01000003">
    <property type="protein sequence ID" value="RLK48169.1"/>
    <property type="molecule type" value="Genomic_DNA"/>
</dbReference>